<evidence type="ECO:0000256" key="4">
    <source>
        <dbReference type="ARBA" id="ARBA00023136"/>
    </source>
</evidence>
<evidence type="ECO:0000313" key="7">
    <source>
        <dbReference type="Proteomes" id="UP001470230"/>
    </source>
</evidence>
<keyword evidence="7" id="KW-1185">Reference proteome</keyword>
<comment type="subcellular location">
    <subcellularLocation>
        <location evidence="1">Membrane</location>
        <topology evidence="1">Multi-pass membrane protein</topology>
    </subcellularLocation>
</comment>
<keyword evidence="2 5" id="KW-0812">Transmembrane</keyword>
<dbReference type="Proteomes" id="UP001470230">
    <property type="component" value="Unassembled WGS sequence"/>
</dbReference>
<organism evidence="6 7">
    <name type="scientific">Tritrichomonas musculus</name>
    <dbReference type="NCBI Taxonomy" id="1915356"/>
    <lineage>
        <taxon>Eukaryota</taxon>
        <taxon>Metamonada</taxon>
        <taxon>Parabasalia</taxon>
        <taxon>Tritrichomonadida</taxon>
        <taxon>Tritrichomonadidae</taxon>
        <taxon>Tritrichomonas</taxon>
    </lineage>
</organism>
<feature type="transmembrane region" description="Helical" evidence="5">
    <location>
        <begin position="42"/>
        <end position="66"/>
    </location>
</feature>
<sequence>MYYYQNSRSCNFRFIIQIACIIVGVFGIIAAIVIMAKYAHGFFPIIRSLITLLLCVALICVEVYLFPFVKYFGFIIKTGGKALSYLFIGGCLFANSGFPLFCAILYWILAVAFGIMAFLVPNLALPLLQGGYKDGELPDLSLTASELYQGQDNQQYKSILHQDIAEEVQ</sequence>
<comment type="caution">
    <text evidence="6">The sequence shown here is derived from an EMBL/GenBank/DDBJ whole genome shotgun (WGS) entry which is preliminary data.</text>
</comment>
<feature type="transmembrane region" description="Helical" evidence="5">
    <location>
        <begin position="12"/>
        <end position="36"/>
    </location>
</feature>
<evidence type="ECO:0000256" key="3">
    <source>
        <dbReference type="ARBA" id="ARBA00022989"/>
    </source>
</evidence>
<keyword evidence="4 5" id="KW-0472">Membrane</keyword>
<name>A0ABR2IZC7_9EUKA</name>
<keyword evidence="3 5" id="KW-1133">Transmembrane helix</keyword>
<dbReference type="Pfam" id="PF08507">
    <property type="entry name" value="COPI_assoc"/>
    <property type="match status" value="1"/>
</dbReference>
<gene>
    <name evidence="6" type="ORF">M9Y10_008609</name>
</gene>
<evidence type="ECO:0000256" key="2">
    <source>
        <dbReference type="ARBA" id="ARBA00022692"/>
    </source>
</evidence>
<accession>A0ABR2IZC7</accession>
<feature type="transmembrane region" description="Helical" evidence="5">
    <location>
        <begin position="78"/>
        <end position="98"/>
    </location>
</feature>
<feature type="transmembrane region" description="Helical" evidence="5">
    <location>
        <begin position="104"/>
        <end position="125"/>
    </location>
</feature>
<dbReference type="InterPro" id="IPR013714">
    <property type="entry name" value="Golgi_TVP15"/>
</dbReference>
<reference evidence="6 7" key="1">
    <citation type="submission" date="2024-04" db="EMBL/GenBank/DDBJ databases">
        <title>Tritrichomonas musculus Genome.</title>
        <authorList>
            <person name="Alves-Ferreira E."/>
            <person name="Grigg M."/>
            <person name="Lorenzi H."/>
            <person name="Galac M."/>
        </authorList>
    </citation>
    <scope>NUCLEOTIDE SEQUENCE [LARGE SCALE GENOMIC DNA]</scope>
    <source>
        <strain evidence="6 7">EAF2021</strain>
    </source>
</reference>
<evidence type="ECO:0008006" key="8">
    <source>
        <dbReference type="Google" id="ProtNLM"/>
    </source>
</evidence>
<evidence type="ECO:0000313" key="6">
    <source>
        <dbReference type="EMBL" id="KAK8870722.1"/>
    </source>
</evidence>
<protein>
    <recommendedName>
        <fullName evidence="8">COPI associated protein</fullName>
    </recommendedName>
</protein>
<evidence type="ECO:0000256" key="1">
    <source>
        <dbReference type="ARBA" id="ARBA00004141"/>
    </source>
</evidence>
<proteinExistence type="predicted"/>
<evidence type="ECO:0000256" key="5">
    <source>
        <dbReference type="SAM" id="Phobius"/>
    </source>
</evidence>
<dbReference type="EMBL" id="JAPFFF010000014">
    <property type="protein sequence ID" value="KAK8870722.1"/>
    <property type="molecule type" value="Genomic_DNA"/>
</dbReference>